<dbReference type="Pfam" id="PF02452">
    <property type="entry name" value="PemK_toxin"/>
    <property type="match status" value="1"/>
</dbReference>
<dbReference type="InterPro" id="IPR003477">
    <property type="entry name" value="PemK-like"/>
</dbReference>
<evidence type="ECO:0000313" key="1">
    <source>
        <dbReference type="EMBL" id="XDO97514.1"/>
    </source>
</evidence>
<dbReference type="EC" id="3.1.-.-" evidence="1"/>
<accession>A0AB39KUP1</accession>
<name>A0AB39KUP1_9CAUL</name>
<gene>
    <name evidence="1" type="ORF">ABOZ73_03580</name>
</gene>
<organism evidence="1">
    <name type="scientific">Caulobacter sp. 73W</name>
    <dbReference type="NCBI Taxonomy" id="3161137"/>
    <lineage>
        <taxon>Bacteria</taxon>
        <taxon>Pseudomonadati</taxon>
        <taxon>Pseudomonadota</taxon>
        <taxon>Alphaproteobacteria</taxon>
        <taxon>Caulobacterales</taxon>
        <taxon>Caulobacteraceae</taxon>
        <taxon>Caulobacter</taxon>
    </lineage>
</organism>
<dbReference type="AlphaFoldDB" id="A0AB39KUP1"/>
<protein>
    <submittedName>
        <fullName evidence="1">Type II toxin-antitoxin system PemK/MazF family toxin</fullName>
        <ecNumber evidence="1">3.1.-.-</ecNumber>
    </submittedName>
</protein>
<proteinExistence type="predicted"/>
<dbReference type="SUPFAM" id="SSF50118">
    <property type="entry name" value="Cell growth inhibitor/plasmid maintenance toxic component"/>
    <property type="match status" value="1"/>
</dbReference>
<sequence>MQTFERGDLIKVPFPYTDRATRQRRPAFVIGAGDLQSGHGLLWVLMVTSAENRSWPGDVDIHDHRAAGLPAPSVVRTAKIATIDARDAEPLGKAPTALLSAVTARVETVLNGR</sequence>
<dbReference type="GO" id="GO:0003677">
    <property type="term" value="F:DNA binding"/>
    <property type="evidence" value="ECO:0007669"/>
    <property type="project" value="InterPro"/>
</dbReference>
<dbReference type="Gene3D" id="2.30.30.110">
    <property type="match status" value="1"/>
</dbReference>
<keyword evidence="1" id="KW-0378">Hydrolase</keyword>
<dbReference type="GO" id="GO:0016787">
    <property type="term" value="F:hydrolase activity"/>
    <property type="evidence" value="ECO:0007669"/>
    <property type="project" value="UniProtKB-KW"/>
</dbReference>
<dbReference type="RefSeq" id="WP_369060785.1">
    <property type="nucleotide sequence ID" value="NZ_CP158375.1"/>
</dbReference>
<dbReference type="EMBL" id="CP158375">
    <property type="protein sequence ID" value="XDO97514.1"/>
    <property type="molecule type" value="Genomic_DNA"/>
</dbReference>
<reference evidence="1" key="1">
    <citation type="submission" date="2024-06" db="EMBL/GenBank/DDBJ databases">
        <title>Caulobacter inopinatus, sp. nov.</title>
        <authorList>
            <person name="Donachie S.P."/>
        </authorList>
    </citation>
    <scope>NUCLEOTIDE SEQUENCE</scope>
    <source>
        <strain evidence="1">73W</strain>
    </source>
</reference>
<dbReference type="InterPro" id="IPR011067">
    <property type="entry name" value="Plasmid_toxin/cell-grow_inhib"/>
</dbReference>